<dbReference type="AlphaFoldDB" id="A0A067QHL2"/>
<sequence>MLQVSPSDASHRQNRQLHESLAPFVNYVCKFNSVDDGDAEAWRRPGGALHAPPALDSETVRGALHLVTPDSLAVLQLPKVPSLDPTREGFLEDYVTAVAALLPSGNVARGLRGVLGTLILYDDYHLPRYNSGKIEDDIDYYSEDDEFGR</sequence>
<keyword evidence="2" id="KW-1185">Reference proteome</keyword>
<name>A0A067QHL2_9AGAM</name>
<dbReference type="InParanoid" id="A0A067QHL2"/>
<accession>A0A067QHL2</accession>
<organism evidence="1 2">
    <name type="scientific">Jaapia argillacea MUCL 33604</name>
    <dbReference type="NCBI Taxonomy" id="933084"/>
    <lineage>
        <taxon>Eukaryota</taxon>
        <taxon>Fungi</taxon>
        <taxon>Dikarya</taxon>
        <taxon>Basidiomycota</taxon>
        <taxon>Agaricomycotina</taxon>
        <taxon>Agaricomycetes</taxon>
        <taxon>Agaricomycetidae</taxon>
        <taxon>Jaapiales</taxon>
        <taxon>Jaapiaceae</taxon>
        <taxon>Jaapia</taxon>
    </lineage>
</organism>
<dbReference type="EMBL" id="KL197710">
    <property type="protein sequence ID" value="KDQ62982.1"/>
    <property type="molecule type" value="Genomic_DNA"/>
</dbReference>
<reference evidence="2" key="1">
    <citation type="journal article" date="2014" name="Proc. Natl. Acad. Sci. U.S.A.">
        <title>Extensive sampling of basidiomycete genomes demonstrates inadequacy of the white-rot/brown-rot paradigm for wood decay fungi.</title>
        <authorList>
            <person name="Riley R."/>
            <person name="Salamov A.A."/>
            <person name="Brown D.W."/>
            <person name="Nagy L.G."/>
            <person name="Floudas D."/>
            <person name="Held B.W."/>
            <person name="Levasseur A."/>
            <person name="Lombard V."/>
            <person name="Morin E."/>
            <person name="Otillar R."/>
            <person name="Lindquist E.A."/>
            <person name="Sun H."/>
            <person name="LaButti K.M."/>
            <person name="Schmutz J."/>
            <person name="Jabbour D."/>
            <person name="Luo H."/>
            <person name="Baker S.E."/>
            <person name="Pisabarro A.G."/>
            <person name="Walton J.D."/>
            <person name="Blanchette R.A."/>
            <person name="Henrissat B."/>
            <person name="Martin F."/>
            <person name="Cullen D."/>
            <person name="Hibbett D.S."/>
            <person name="Grigoriev I.V."/>
        </authorList>
    </citation>
    <scope>NUCLEOTIDE SEQUENCE [LARGE SCALE GENOMIC DNA]</scope>
    <source>
        <strain evidence="2">MUCL 33604</strain>
    </source>
</reference>
<evidence type="ECO:0000313" key="2">
    <source>
        <dbReference type="Proteomes" id="UP000027265"/>
    </source>
</evidence>
<protein>
    <submittedName>
        <fullName evidence="1">Uncharacterized protein</fullName>
    </submittedName>
</protein>
<proteinExistence type="predicted"/>
<gene>
    <name evidence="1" type="ORF">JAAARDRAFT_188615</name>
</gene>
<dbReference type="HOGENOM" id="CLU_1749931_0_0_1"/>
<evidence type="ECO:0000313" key="1">
    <source>
        <dbReference type="EMBL" id="KDQ62982.1"/>
    </source>
</evidence>
<dbReference type="Proteomes" id="UP000027265">
    <property type="component" value="Unassembled WGS sequence"/>
</dbReference>